<comment type="caution">
    <text evidence="2">The sequence shown here is derived from an EMBL/GenBank/DDBJ whole genome shotgun (WGS) entry which is preliminary data.</text>
</comment>
<keyword evidence="3" id="KW-1185">Reference proteome</keyword>
<evidence type="ECO:0000313" key="2">
    <source>
        <dbReference type="EMBL" id="TFB75422.1"/>
    </source>
</evidence>
<dbReference type="Proteomes" id="UP000298173">
    <property type="component" value="Unassembled WGS sequence"/>
</dbReference>
<protein>
    <submittedName>
        <fullName evidence="2">Hydantoinase B/oxoprolinase family protein</fullName>
    </submittedName>
</protein>
<feature type="domain" description="Hydantoinase B/oxoprolinase" evidence="1">
    <location>
        <begin position="22"/>
        <end position="550"/>
    </location>
</feature>
<dbReference type="GO" id="GO:0017168">
    <property type="term" value="F:5-oxoprolinase (ATP-hydrolyzing) activity"/>
    <property type="evidence" value="ECO:0007669"/>
    <property type="project" value="TreeGrafter"/>
</dbReference>
<organism evidence="2 3">
    <name type="scientific">Cryobacterium glaciale</name>
    <dbReference type="NCBI Taxonomy" id="1259145"/>
    <lineage>
        <taxon>Bacteria</taxon>
        <taxon>Bacillati</taxon>
        <taxon>Actinomycetota</taxon>
        <taxon>Actinomycetes</taxon>
        <taxon>Micrococcales</taxon>
        <taxon>Microbacteriaceae</taxon>
        <taxon>Cryobacterium</taxon>
    </lineage>
</organism>
<dbReference type="EMBL" id="SOEY01000008">
    <property type="protein sequence ID" value="TFB75422.1"/>
    <property type="molecule type" value="Genomic_DNA"/>
</dbReference>
<evidence type="ECO:0000259" key="1">
    <source>
        <dbReference type="Pfam" id="PF02538"/>
    </source>
</evidence>
<reference evidence="2 3" key="1">
    <citation type="submission" date="2019-03" db="EMBL/GenBank/DDBJ databases">
        <title>Genomics of glacier-inhabiting Cryobacterium strains.</title>
        <authorList>
            <person name="Liu Q."/>
            <person name="Xin Y.-H."/>
        </authorList>
    </citation>
    <scope>NUCLEOTIDE SEQUENCE [LARGE SCALE GENOMIC DNA]</scope>
    <source>
        <strain evidence="2 3">HLT2-23</strain>
    </source>
</reference>
<dbReference type="OrthoDB" id="102473at2"/>
<evidence type="ECO:0000313" key="3">
    <source>
        <dbReference type="Proteomes" id="UP000298173"/>
    </source>
</evidence>
<accession>A0A4R8V132</accession>
<dbReference type="AlphaFoldDB" id="A0A4R8V132"/>
<sequence>MSMSSTTSSSTASSSTTGTRIDPITASVLQRRVDAIAKEMAGMLMRSSRSPIFNEIGDLVTVVFDKHGNTLAQAEFAAIIAFGAHPSLEFIINYYGDDVHEGDVIIHNDVYSGGNQNADTGIYVPVFADGGLVGWMAAKGHMADIGGMTAGGYDPNAKDIWQEALRIPPVKIVHRGVLQRDVWDFIAANIRMDFVMEDIKSMIGCCTVGGRRLVEVIDRYTLETYEDHMNYILESSARQVRAEVGRWADGHYYGESWMVSDGFDSTKKYKIACEIEIKGEEITFDFSGSDDQAPGITNMPPASAKGAVRIAFLMIMAAGGINIPTNQGLFEPIKTVFREGSLLNPRFPAATVFGNQMCDEVVECIMTALSGILPDRVTAGWNKYLCTSTHGVDPRTNEAFGTLTVFQRTGPGGMLGTDGWDALGFTGTAGQMRAPDPEMFELTSPHFLEYLEYLPDSAGAGEFRGGMGTRTAWSNYGEHQHGVTLGDNVRHEGAVPAQGLFGGADSGLNEITVTYPDGREHLWGSKEIIELPSGTRMESISGGGAGYGDPRKRAVAKVLAEVRDGVLSREKAHDDYGVVIADDGLSVDQVRTTALRA</sequence>
<proteinExistence type="predicted"/>
<gene>
    <name evidence="2" type="ORF">E3O06_06270</name>
</gene>
<dbReference type="InterPro" id="IPR003692">
    <property type="entry name" value="Hydantoinase_B"/>
</dbReference>
<name>A0A4R8V132_9MICO</name>
<dbReference type="Pfam" id="PF02538">
    <property type="entry name" value="Hydantoinase_B"/>
    <property type="match status" value="1"/>
</dbReference>
<dbReference type="PANTHER" id="PTHR11365">
    <property type="entry name" value="5-OXOPROLINASE RELATED"/>
    <property type="match status" value="1"/>
</dbReference>
<dbReference type="GO" id="GO:0006749">
    <property type="term" value="P:glutathione metabolic process"/>
    <property type="evidence" value="ECO:0007669"/>
    <property type="project" value="TreeGrafter"/>
</dbReference>
<dbReference type="GO" id="GO:0005829">
    <property type="term" value="C:cytosol"/>
    <property type="evidence" value="ECO:0007669"/>
    <property type="project" value="TreeGrafter"/>
</dbReference>
<dbReference type="PANTHER" id="PTHR11365:SF23">
    <property type="entry name" value="HYPOTHETICAL 5-OXOPROLINASE (EUROFUNG)-RELATED"/>
    <property type="match status" value="1"/>
</dbReference>
<dbReference type="InterPro" id="IPR045079">
    <property type="entry name" value="Oxoprolinase-like"/>
</dbReference>